<gene>
    <name evidence="3" type="ORF">SAMN02745149_00874</name>
</gene>
<comment type="similarity">
    <text evidence="1 2">Belongs to the UPF0178 family.</text>
</comment>
<dbReference type="GeneID" id="78316187"/>
<dbReference type="RefSeq" id="WP_078932786.1">
    <property type="nucleotide sequence ID" value="NZ_FUWG01000005.1"/>
</dbReference>
<sequence length="151" mass="17021">MTHIWIDADSCPRLVREYTADYAQKNHLPLTLVANKPVPAGSDEKNFEMVICPAEKDAADNYIVSSASEKDIVITRDILLAERLVAKNISVINDRGTAFTKDNIQDKIADRNFDLQLAQIGLGGSKKNSYGEKEFSKFKKCFERELQKLKN</sequence>
<dbReference type="PANTHER" id="PTHR35146">
    <property type="entry name" value="UPF0178 PROTEIN YAII"/>
    <property type="match status" value="1"/>
</dbReference>
<organism evidence="3 4">
    <name type="scientific">Treponema porcinum</name>
    <dbReference type="NCBI Taxonomy" id="261392"/>
    <lineage>
        <taxon>Bacteria</taxon>
        <taxon>Pseudomonadati</taxon>
        <taxon>Spirochaetota</taxon>
        <taxon>Spirochaetia</taxon>
        <taxon>Spirochaetales</taxon>
        <taxon>Treponemataceae</taxon>
        <taxon>Treponema</taxon>
    </lineage>
</organism>
<dbReference type="HAMAP" id="MF_00489">
    <property type="entry name" value="UPF0178"/>
    <property type="match status" value="1"/>
</dbReference>
<keyword evidence="4" id="KW-1185">Reference proteome</keyword>
<dbReference type="Proteomes" id="UP000190423">
    <property type="component" value="Unassembled WGS sequence"/>
</dbReference>
<dbReference type="STRING" id="261392.SAMN02745149_00874"/>
<evidence type="ECO:0000256" key="1">
    <source>
        <dbReference type="ARBA" id="ARBA00008522"/>
    </source>
</evidence>
<protein>
    <recommendedName>
        <fullName evidence="2">UPF0178 protein SAMN02745149_00874</fullName>
    </recommendedName>
</protein>
<name>A0A1T4JXM0_TREPO</name>
<reference evidence="3 4" key="1">
    <citation type="submission" date="2017-02" db="EMBL/GenBank/DDBJ databases">
        <authorList>
            <person name="Peterson S.W."/>
        </authorList>
    </citation>
    <scope>NUCLEOTIDE SEQUENCE [LARGE SCALE GENOMIC DNA]</scope>
    <source>
        <strain evidence="3 4">ATCC BAA-908</strain>
    </source>
</reference>
<dbReference type="OrthoDB" id="9798918at2"/>
<evidence type="ECO:0000313" key="4">
    <source>
        <dbReference type="Proteomes" id="UP000190423"/>
    </source>
</evidence>
<dbReference type="PANTHER" id="PTHR35146:SF1">
    <property type="entry name" value="UPF0178 PROTEIN YAII"/>
    <property type="match status" value="1"/>
</dbReference>
<evidence type="ECO:0000313" key="3">
    <source>
        <dbReference type="EMBL" id="SJZ34765.1"/>
    </source>
</evidence>
<dbReference type="Pfam" id="PF02639">
    <property type="entry name" value="DUF188"/>
    <property type="match status" value="1"/>
</dbReference>
<accession>A0A1T4JXM0</accession>
<evidence type="ECO:0000256" key="2">
    <source>
        <dbReference type="HAMAP-Rule" id="MF_00489"/>
    </source>
</evidence>
<dbReference type="EMBL" id="FUWG01000005">
    <property type="protein sequence ID" value="SJZ34765.1"/>
    <property type="molecule type" value="Genomic_DNA"/>
</dbReference>
<dbReference type="InterPro" id="IPR003791">
    <property type="entry name" value="UPF0178"/>
</dbReference>
<proteinExistence type="inferred from homology"/>
<dbReference type="AlphaFoldDB" id="A0A1T4JXM0"/>